<accession>A0A7G6K695</accession>
<dbReference type="Proteomes" id="UP000515238">
    <property type="component" value="Chromosome"/>
</dbReference>
<evidence type="ECO:0000313" key="1">
    <source>
        <dbReference type="EMBL" id="QNC62738.1"/>
    </source>
</evidence>
<proteinExistence type="predicted"/>
<protein>
    <submittedName>
        <fullName evidence="1">Uncharacterized protein</fullName>
    </submittedName>
</protein>
<dbReference type="AlphaFoldDB" id="A0A7G6K695"/>
<reference evidence="1 2" key="1">
    <citation type="submission" date="2020-08" db="EMBL/GenBank/DDBJ databases">
        <title>Complete genome sequencing of Shigella boydii.</title>
        <authorList>
            <person name="Hazen T.H."/>
            <person name="Michalski J.M."/>
            <person name="Rasko D.A."/>
        </authorList>
    </citation>
    <scope>NUCLEOTIDE SEQUENCE [LARGE SCALE GENOMIC DNA]</scope>
    <source>
        <strain evidence="1 2">600690</strain>
    </source>
</reference>
<gene>
    <name evidence="1" type="ORF">G5S56_17210</name>
</gene>
<organism evidence="1 2">
    <name type="scientific">Shigella boydii</name>
    <dbReference type="NCBI Taxonomy" id="621"/>
    <lineage>
        <taxon>Bacteria</taxon>
        <taxon>Pseudomonadati</taxon>
        <taxon>Pseudomonadota</taxon>
        <taxon>Gammaproteobacteria</taxon>
        <taxon>Enterobacterales</taxon>
        <taxon>Enterobacteriaceae</taxon>
        <taxon>Shigella</taxon>
    </lineage>
</organism>
<dbReference type="RefSeq" id="WP_000679882.1">
    <property type="nucleotide sequence ID" value="NZ_CP026846.1"/>
</dbReference>
<dbReference type="EMBL" id="CP049278">
    <property type="protein sequence ID" value="QNC62738.1"/>
    <property type="molecule type" value="Genomic_DNA"/>
</dbReference>
<sequence length="62" mass="7126">MKHDRAEIIFDMVRERVCAMDTKIALIRAGVPATAQELMAIIEKREYELSKAKRAFALIYAK</sequence>
<evidence type="ECO:0000313" key="2">
    <source>
        <dbReference type="Proteomes" id="UP000515238"/>
    </source>
</evidence>
<name>A0A7G6K695_SHIBO</name>